<dbReference type="InterPro" id="IPR013762">
    <property type="entry name" value="Integrase-like_cat_sf"/>
</dbReference>
<gene>
    <name evidence="3" type="ORF">SAMN05661093_10778</name>
</gene>
<dbReference type="RefSeq" id="WP_235039364.1">
    <property type="nucleotide sequence ID" value="NZ_FWXV01000021.1"/>
</dbReference>
<reference evidence="3 4" key="1">
    <citation type="submission" date="2017-04" db="EMBL/GenBank/DDBJ databases">
        <authorList>
            <person name="Afonso C.L."/>
            <person name="Miller P.J."/>
            <person name="Scott M.A."/>
            <person name="Spackman E."/>
            <person name="Goraichik I."/>
            <person name="Dimitrov K.M."/>
            <person name="Suarez D.L."/>
            <person name="Swayne D.E."/>
        </authorList>
    </citation>
    <scope>NUCLEOTIDE SEQUENCE [LARGE SCALE GENOMIC DNA]</scope>
    <source>
        <strain evidence="3 4">DSM 43828</strain>
    </source>
</reference>
<evidence type="ECO:0000313" key="3">
    <source>
        <dbReference type="EMBL" id="SMD27181.1"/>
    </source>
</evidence>
<dbReference type="InterPro" id="IPR011010">
    <property type="entry name" value="DNA_brk_join_enz"/>
</dbReference>
<name>A0A1W2FZ54_KIBAR</name>
<dbReference type="InterPro" id="IPR050090">
    <property type="entry name" value="Tyrosine_recombinase_XerCD"/>
</dbReference>
<protein>
    <submittedName>
        <fullName evidence="3">Phage integrase family protein</fullName>
    </submittedName>
</protein>
<feature type="domain" description="Tyr recombinase" evidence="2">
    <location>
        <begin position="36"/>
        <end position="241"/>
    </location>
</feature>
<dbReference type="Proteomes" id="UP000192674">
    <property type="component" value="Unassembled WGS sequence"/>
</dbReference>
<keyword evidence="4" id="KW-1185">Reference proteome</keyword>
<dbReference type="GO" id="GO:0006310">
    <property type="term" value="P:DNA recombination"/>
    <property type="evidence" value="ECO:0007669"/>
    <property type="project" value="UniProtKB-KW"/>
</dbReference>
<keyword evidence="1" id="KW-0233">DNA recombination</keyword>
<dbReference type="EMBL" id="FWXV01000021">
    <property type="protein sequence ID" value="SMD27181.1"/>
    <property type="molecule type" value="Genomic_DNA"/>
</dbReference>
<dbReference type="PANTHER" id="PTHR30349:SF64">
    <property type="entry name" value="PROPHAGE INTEGRASE INTD-RELATED"/>
    <property type="match status" value="1"/>
</dbReference>
<evidence type="ECO:0000256" key="1">
    <source>
        <dbReference type="ARBA" id="ARBA00023172"/>
    </source>
</evidence>
<sequence>MKLLSLILSDAADDKLIPTNPIRSRHRGKASRTRTREKVWATPQEVLQIADQAAAYYGHDAAILILTAAWTGARWGELAGLQRPNLHLDDAELIIDPEIGALHESNSGKLWLGPPKTPESARTITLPDFLIPLLKLYLDTHDHDHVFVTIDVELHRRSNFSRRAMRPAADGNLDVARPRVRTQPIKPGLVFHGLRHSHKTWLIADGIPDVAQSRRLGHKLPDKIQETYSHVAAEVERRLMAALITRWDEAINAAHHTELDTTWRTAA</sequence>
<dbReference type="PANTHER" id="PTHR30349">
    <property type="entry name" value="PHAGE INTEGRASE-RELATED"/>
    <property type="match status" value="1"/>
</dbReference>
<dbReference type="Pfam" id="PF00589">
    <property type="entry name" value="Phage_integrase"/>
    <property type="match status" value="1"/>
</dbReference>
<dbReference type="Gene3D" id="1.10.443.10">
    <property type="entry name" value="Intergrase catalytic core"/>
    <property type="match status" value="1"/>
</dbReference>
<evidence type="ECO:0000259" key="2">
    <source>
        <dbReference type="PROSITE" id="PS51898"/>
    </source>
</evidence>
<dbReference type="SUPFAM" id="SSF56349">
    <property type="entry name" value="DNA breaking-rejoining enzymes"/>
    <property type="match status" value="1"/>
</dbReference>
<proteinExistence type="predicted"/>
<dbReference type="PROSITE" id="PS51898">
    <property type="entry name" value="TYR_RECOMBINASE"/>
    <property type="match status" value="1"/>
</dbReference>
<evidence type="ECO:0000313" key="4">
    <source>
        <dbReference type="Proteomes" id="UP000192674"/>
    </source>
</evidence>
<organism evidence="3 4">
    <name type="scientific">Kibdelosporangium aridum</name>
    <dbReference type="NCBI Taxonomy" id="2030"/>
    <lineage>
        <taxon>Bacteria</taxon>
        <taxon>Bacillati</taxon>
        <taxon>Actinomycetota</taxon>
        <taxon>Actinomycetes</taxon>
        <taxon>Pseudonocardiales</taxon>
        <taxon>Pseudonocardiaceae</taxon>
        <taxon>Kibdelosporangium</taxon>
    </lineage>
</organism>
<dbReference type="CDD" id="cd01189">
    <property type="entry name" value="INT_ICEBs1_C_like"/>
    <property type="match status" value="1"/>
</dbReference>
<dbReference type="AlphaFoldDB" id="A0A1W2FZ54"/>
<dbReference type="GO" id="GO:0015074">
    <property type="term" value="P:DNA integration"/>
    <property type="evidence" value="ECO:0007669"/>
    <property type="project" value="InterPro"/>
</dbReference>
<dbReference type="InterPro" id="IPR002104">
    <property type="entry name" value="Integrase_catalytic"/>
</dbReference>
<dbReference type="GO" id="GO:0003677">
    <property type="term" value="F:DNA binding"/>
    <property type="evidence" value="ECO:0007669"/>
    <property type="project" value="InterPro"/>
</dbReference>
<accession>A0A1W2FZ54</accession>